<keyword evidence="6" id="KW-1185">Reference proteome</keyword>
<dbReference type="InterPro" id="IPR006059">
    <property type="entry name" value="SBP"/>
</dbReference>
<feature type="region of interest" description="Disordered" evidence="4">
    <location>
        <begin position="30"/>
        <end position="50"/>
    </location>
</feature>
<dbReference type="RefSeq" id="WP_085279278.1">
    <property type="nucleotide sequence ID" value="NZ_FXAE01000031.1"/>
</dbReference>
<keyword evidence="3" id="KW-0732">Signal</keyword>
<protein>
    <submittedName>
        <fullName evidence="5">ABC-type glycerol-3-phosphate transport system, substrate-binding protein</fullName>
    </submittedName>
</protein>
<dbReference type="PANTHER" id="PTHR30061">
    <property type="entry name" value="MALTOSE-BINDING PERIPLASMIC PROTEIN"/>
    <property type="match status" value="1"/>
</dbReference>
<evidence type="ECO:0000313" key="6">
    <source>
        <dbReference type="Proteomes" id="UP000192939"/>
    </source>
</evidence>
<dbReference type="EMBL" id="FXAE01000031">
    <property type="protein sequence ID" value="SMF40559.1"/>
    <property type="molecule type" value="Genomic_DNA"/>
</dbReference>
<sequence length="421" mass="47181">MKRKNHWVLFAILLLALINLSPSEELTLVRQEDGGEAQPVTPPEAQTKEETGHIQVAVQMNETDFRRLEEMNRQFTLSHPVEVDLVNVPMEESYPAYQRKLMKLGESPDVLLLDNVWVRRFAADGYLLPTEGYFSGSLSGEVLSASLIPNEWNGYVWGVPLDVDPYVLVYHEDKLKQLGWKRPPATADDWNVFVSTFKKQHSQPYLLGLDFRDPYAAATLLWQVGGGWKPTGSGPFYVMEEGHLTYALQQLESLRSTLLDSSLTGLDAWSKLSDGELSMMITTATEAEKHRHPRTKIWMPELQQNLASTWILGRSYAVSSQTDHPDAAGLWISEMTSLYNQARWYETTGNLPVLKTIYYEAARNQLPAWIPATLAAGSGIVLPASPSLPEQLAAFAPPTTDFLSGAITGKQYRGRLAELSR</sequence>
<keyword evidence="2" id="KW-0813">Transport</keyword>
<dbReference type="Pfam" id="PF13416">
    <property type="entry name" value="SBP_bac_8"/>
    <property type="match status" value="1"/>
</dbReference>
<evidence type="ECO:0000256" key="1">
    <source>
        <dbReference type="ARBA" id="ARBA00008520"/>
    </source>
</evidence>
<reference evidence="5 6" key="1">
    <citation type="submission" date="2017-04" db="EMBL/GenBank/DDBJ databases">
        <authorList>
            <person name="Varghese N."/>
            <person name="Submissions S."/>
        </authorList>
    </citation>
    <scope>NUCLEOTIDE SEQUENCE [LARGE SCALE GENOMIC DNA]</scope>
    <source>
        <strain evidence="5 6">J12</strain>
    </source>
</reference>
<evidence type="ECO:0000256" key="2">
    <source>
        <dbReference type="ARBA" id="ARBA00022448"/>
    </source>
</evidence>
<proteinExistence type="inferred from homology"/>
<evidence type="ECO:0000256" key="4">
    <source>
        <dbReference type="SAM" id="MobiDB-lite"/>
    </source>
</evidence>
<dbReference type="Gene3D" id="3.40.190.10">
    <property type="entry name" value="Periplasmic binding protein-like II"/>
    <property type="match status" value="2"/>
</dbReference>
<name>A0ABY1LZF9_9BACL</name>
<comment type="caution">
    <text evidence="5">The sequence shown here is derived from an EMBL/GenBank/DDBJ whole genome shotgun (WGS) entry which is preliminary data.</text>
</comment>
<organism evidence="5 6">
    <name type="scientific">Paenibacillus barengoltzii J12</name>
    <dbReference type="NCBI Taxonomy" id="935846"/>
    <lineage>
        <taxon>Bacteria</taxon>
        <taxon>Bacillati</taxon>
        <taxon>Bacillota</taxon>
        <taxon>Bacilli</taxon>
        <taxon>Bacillales</taxon>
        <taxon>Paenibacillaceae</taxon>
        <taxon>Paenibacillus</taxon>
    </lineage>
</organism>
<comment type="similarity">
    <text evidence="1">Belongs to the bacterial solute-binding protein 1 family.</text>
</comment>
<evidence type="ECO:0000313" key="5">
    <source>
        <dbReference type="EMBL" id="SMF40559.1"/>
    </source>
</evidence>
<evidence type="ECO:0000256" key="3">
    <source>
        <dbReference type="ARBA" id="ARBA00022729"/>
    </source>
</evidence>
<dbReference type="Proteomes" id="UP000192939">
    <property type="component" value="Unassembled WGS sequence"/>
</dbReference>
<accession>A0ABY1LZF9</accession>
<gene>
    <name evidence="5" type="ORF">SAMN02744124_02867</name>
</gene>
<dbReference type="SUPFAM" id="SSF53850">
    <property type="entry name" value="Periplasmic binding protein-like II"/>
    <property type="match status" value="1"/>
</dbReference>
<dbReference type="PANTHER" id="PTHR30061:SF50">
    <property type="entry name" value="MALTOSE_MALTODEXTRIN-BINDING PERIPLASMIC PROTEIN"/>
    <property type="match status" value="1"/>
</dbReference>